<proteinExistence type="predicted"/>
<evidence type="ECO:0000313" key="3">
    <source>
        <dbReference type="Proteomes" id="UP000198372"/>
    </source>
</evidence>
<reference evidence="3" key="1">
    <citation type="submission" date="2016-09" db="EMBL/GenBank/DDBJ databases">
        <authorList>
            <person name="Jeantristanb JTB J.-T."/>
            <person name="Ricardo R."/>
        </authorList>
    </citation>
    <scope>NUCLEOTIDE SEQUENCE [LARGE SCALE GENOMIC DNA]</scope>
</reference>
<feature type="compositionally biased region" description="Low complexity" evidence="1">
    <location>
        <begin position="350"/>
        <end position="361"/>
    </location>
</feature>
<feature type="region of interest" description="Disordered" evidence="1">
    <location>
        <begin position="388"/>
        <end position="550"/>
    </location>
</feature>
<evidence type="ECO:0000256" key="1">
    <source>
        <dbReference type="SAM" id="MobiDB-lite"/>
    </source>
</evidence>
<feature type="compositionally biased region" description="Basic and acidic residues" evidence="1">
    <location>
        <begin position="328"/>
        <end position="341"/>
    </location>
</feature>
<dbReference type="Proteomes" id="UP000198372">
    <property type="component" value="Unassembled WGS sequence"/>
</dbReference>
<feature type="compositionally biased region" description="Low complexity" evidence="1">
    <location>
        <begin position="286"/>
        <end position="300"/>
    </location>
</feature>
<feature type="compositionally biased region" description="Polar residues" evidence="1">
    <location>
        <begin position="540"/>
        <end position="550"/>
    </location>
</feature>
<organism evidence="2 3">
    <name type="scientific">Microbotryum intermedium</name>
    <dbReference type="NCBI Taxonomy" id="269621"/>
    <lineage>
        <taxon>Eukaryota</taxon>
        <taxon>Fungi</taxon>
        <taxon>Dikarya</taxon>
        <taxon>Basidiomycota</taxon>
        <taxon>Pucciniomycotina</taxon>
        <taxon>Microbotryomycetes</taxon>
        <taxon>Microbotryales</taxon>
        <taxon>Microbotryaceae</taxon>
        <taxon>Microbotryum</taxon>
    </lineage>
</organism>
<accession>A0A238FER3</accession>
<sequence length="550" mass="59667">MGTSFESTSSRVPELAFDDETRFEAREETELLMTALAENDPLDSLILRTAQILETSRSILASTRSTRRAMQRICDLSDDFNYHSMSTDLRPTFERFLKTDADLSKLGSRVEAFARHGPSAASSTLHRLNDSKALLMLPSNPTSFSEIRGIDGMRASKNSRSIESLRSSLQAPKVSTEEGDRLQALPDWTLDRRSRFDRERRASPILPSTRKASPTPEPPSAAIASSLPSRAHSALLRTLSSSPSASSFILSRPTLASTSLRSSSDRPWSPPNTAHAESPTSSAENSFSFSPGSTTSTPASSLADASYEWESYSPSPVCASISGLDHRGSPRLGQDDCHDCRPTTPSPLGRRNMNSRSLSSNEVSPFATPTRANIHQIRLIADSPNSIALSSSSSLSPHRSSKSTSLSTLSPTEGEENEPLPDLITRPSLTSHHRHRSSSASLRLPDSTHLVHPKVSIPSLTRESSVMFAESQHDDEGRNRNRSLSSGHHRNESGAMKKLLEQQERLDAANPSTLSKDGKGKVLGGNGSGTGGRGWWGYWNSTTGSTEGSQ</sequence>
<feature type="region of interest" description="Disordered" evidence="1">
    <location>
        <begin position="259"/>
        <end position="300"/>
    </location>
</feature>
<name>A0A238FER3_9BASI</name>
<feature type="compositionally biased region" description="Gly residues" evidence="1">
    <location>
        <begin position="521"/>
        <end position="535"/>
    </location>
</feature>
<evidence type="ECO:0000313" key="2">
    <source>
        <dbReference type="EMBL" id="SCV72312.1"/>
    </source>
</evidence>
<feature type="compositionally biased region" description="Low complexity" evidence="1">
    <location>
        <begin position="388"/>
        <end position="412"/>
    </location>
</feature>
<feature type="region of interest" description="Disordered" evidence="1">
    <location>
        <begin position="328"/>
        <end position="367"/>
    </location>
</feature>
<dbReference type="EMBL" id="FMSP01000009">
    <property type="protein sequence ID" value="SCV72312.1"/>
    <property type="molecule type" value="Genomic_DNA"/>
</dbReference>
<feature type="region of interest" description="Disordered" evidence="1">
    <location>
        <begin position="155"/>
        <end position="180"/>
    </location>
</feature>
<dbReference type="AlphaFoldDB" id="A0A238FER3"/>
<feature type="region of interest" description="Disordered" evidence="1">
    <location>
        <begin position="199"/>
        <end position="224"/>
    </location>
</feature>
<dbReference type="OrthoDB" id="2537721at2759"/>
<protein>
    <submittedName>
        <fullName evidence="2">BQ2448_3849 protein</fullName>
    </submittedName>
</protein>
<feature type="compositionally biased region" description="Polar residues" evidence="1">
    <location>
        <begin position="156"/>
        <end position="170"/>
    </location>
</feature>
<feature type="compositionally biased region" description="Basic and acidic residues" evidence="1">
    <location>
        <begin position="498"/>
        <end position="507"/>
    </location>
</feature>
<keyword evidence="3" id="KW-1185">Reference proteome</keyword>
<gene>
    <name evidence="2" type="ORF">BQ2448_3849</name>
</gene>